<feature type="transmembrane region" description="Helical" evidence="6">
    <location>
        <begin position="216"/>
        <end position="234"/>
    </location>
</feature>
<dbReference type="InterPro" id="IPR051258">
    <property type="entry name" value="Diverse_Substrate_Transporter"/>
</dbReference>
<accession>A0A5N4WQJ1</accession>
<dbReference type="InterPro" id="IPR037185">
    <property type="entry name" value="EmrE-like"/>
</dbReference>
<comment type="caution">
    <text evidence="8">The sequence shown here is derived from an EMBL/GenBank/DDBJ whole genome shotgun (WGS) entry which is preliminary data.</text>
</comment>
<gene>
    <name evidence="8" type="ORF">F4W09_04855</name>
</gene>
<feature type="transmembrane region" description="Helical" evidence="6">
    <location>
        <begin position="92"/>
        <end position="111"/>
    </location>
</feature>
<keyword evidence="3 6" id="KW-0812">Transmembrane</keyword>
<keyword evidence="5 6" id="KW-0472">Membrane</keyword>
<evidence type="ECO:0000313" key="8">
    <source>
        <dbReference type="EMBL" id="KAB1858069.1"/>
    </source>
</evidence>
<feature type="domain" description="EamA" evidence="7">
    <location>
        <begin position="6"/>
        <end position="134"/>
    </location>
</feature>
<keyword evidence="4 6" id="KW-1133">Transmembrane helix</keyword>
<evidence type="ECO:0000256" key="5">
    <source>
        <dbReference type="ARBA" id="ARBA00023136"/>
    </source>
</evidence>
<organism evidence="8 9">
    <name type="scientific">Acinetobacter tandoii</name>
    <dbReference type="NCBI Taxonomy" id="202954"/>
    <lineage>
        <taxon>Bacteria</taxon>
        <taxon>Pseudomonadati</taxon>
        <taxon>Pseudomonadota</taxon>
        <taxon>Gammaproteobacteria</taxon>
        <taxon>Moraxellales</taxon>
        <taxon>Moraxellaceae</taxon>
        <taxon>Acinetobacter</taxon>
    </lineage>
</organism>
<dbReference type="SUPFAM" id="SSF103481">
    <property type="entry name" value="Multidrug resistance efflux transporter EmrE"/>
    <property type="match status" value="2"/>
</dbReference>
<dbReference type="PANTHER" id="PTHR42920">
    <property type="entry name" value="OS03G0707200 PROTEIN-RELATED"/>
    <property type="match status" value="1"/>
</dbReference>
<dbReference type="GO" id="GO:0005886">
    <property type="term" value="C:plasma membrane"/>
    <property type="evidence" value="ECO:0007669"/>
    <property type="project" value="UniProtKB-SubCell"/>
</dbReference>
<dbReference type="NCBIfam" id="NF008676">
    <property type="entry name" value="PRK11689.1"/>
    <property type="match status" value="1"/>
</dbReference>
<feature type="transmembrane region" description="Helical" evidence="6">
    <location>
        <begin position="185"/>
        <end position="204"/>
    </location>
</feature>
<proteinExistence type="predicted"/>
<evidence type="ECO:0000256" key="6">
    <source>
        <dbReference type="SAM" id="Phobius"/>
    </source>
</evidence>
<feature type="transmembrane region" description="Helical" evidence="6">
    <location>
        <begin position="5"/>
        <end position="24"/>
    </location>
</feature>
<reference evidence="8 9" key="1">
    <citation type="submission" date="2019-09" db="EMBL/GenBank/DDBJ databases">
        <title>Draft genome sequence of Acinetobacter tandoii W4-4-4 isolated from environmental water sample.</title>
        <authorList>
            <person name="Wee S.K."/>
            <person name="Yan B."/>
            <person name="Mustaffa S.B."/>
            <person name="Yap E.P.H."/>
        </authorList>
    </citation>
    <scope>NUCLEOTIDE SEQUENCE [LARGE SCALE GENOMIC DNA]</scope>
    <source>
        <strain evidence="8 9">W4-4-4</strain>
    </source>
</reference>
<dbReference type="Pfam" id="PF00892">
    <property type="entry name" value="EamA"/>
    <property type="match status" value="2"/>
</dbReference>
<evidence type="ECO:0000256" key="1">
    <source>
        <dbReference type="ARBA" id="ARBA00004651"/>
    </source>
</evidence>
<evidence type="ECO:0000259" key="7">
    <source>
        <dbReference type="Pfam" id="PF00892"/>
    </source>
</evidence>
<feature type="transmembrane region" description="Helical" evidence="6">
    <location>
        <begin position="156"/>
        <end position="173"/>
    </location>
</feature>
<dbReference type="InterPro" id="IPR000620">
    <property type="entry name" value="EamA_dom"/>
</dbReference>
<dbReference type="AlphaFoldDB" id="A0A5N4WQJ1"/>
<dbReference type="EMBL" id="VXLD01000002">
    <property type="protein sequence ID" value="KAB1858069.1"/>
    <property type="molecule type" value="Genomic_DNA"/>
</dbReference>
<dbReference type="RefSeq" id="WP_151504189.1">
    <property type="nucleotide sequence ID" value="NZ_VXLD01000002.1"/>
</dbReference>
<keyword evidence="2" id="KW-1003">Cell membrane</keyword>
<evidence type="ECO:0000256" key="3">
    <source>
        <dbReference type="ARBA" id="ARBA00022692"/>
    </source>
</evidence>
<protein>
    <submittedName>
        <fullName evidence="8">Drug/metabolite DMT transporter permease</fullName>
    </submittedName>
</protein>
<feature type="transmembrane region" description="Helical" evidence="6">
    <location>
        <begin position="64"/>
        <end position="86"/>
    </location>
</feature>
<dbReference type="Proteomes" id="UP000325788">
    <property type="component" value="Unassembled WGS sequence"/>
</dbReference>
<evidence type="ECO:0000313" key="9">
    <source>
        <dbReference type="Proteomes" id="UP000325788"/>
    </source>
</evidence>
<feature type="domain" description="EamA" evidence="7">
    <location>
        <begin position="158"/>
        <end position="286"/>
    </location>
</feature>
<dbReference type="PANTHER" id="PTHR42920:SF24">
    <property type="entry name" value="AROMATIC AMINO ACID EXPORTER YDDG"/>
    <property type="match status" value="1"/>
</dbReference>
<feature type="transmembrane region" description="Helical" evidence="6">
    <location>
        <begin position="271"/>
        <end position="289"/>
    </location>
</feature>
<name>A0A5N4WQJ1_9GAMM</name>
<feature type="transmembrane region" description="Helical" evidence="6">
    <location>
        <begin position="246"/>
        <end position="265"/>
    </location>
</feature>
<evidence type="ECO:0000256" key="2">
    <source>
        <dbReference type="ARBA" id="ARBA00022475"/>
    </source>
</evidence>
<comment type="subcellular location">
    <subcellularLocation>
        <location evidence="1">Cell membrane</location>
        <topology evidence="1">Multi-pass membrane protein</topology>
    </subcellularLocation>
</comment>
<evidence type="ECO:0000256" key="4">
    <source>
        <dbReference type="ARBA" id="ARBA00022989"/>
    </source>
</evidence>
<feature type="transmembrane region" description="Helical" evidence="6">
    <location>
        <begin position="118"/>
        <end position="136"/>
    </location>
</feature>
<feature type="transmembrane region" description="Helical" evidence="6">
    <location>
        <begin position="30"/>
        <end position="52"/>
    </location>
</feature>
<sequence>MSYRFATIIGLCAILFWAAIVGLLRQVTDSFGPILGVCLIYSLSSFILLILFKPPKLHLFPKVYLIWGSILFVAYELCLSLSLAFAQNNQQAVEVSILNYLWPSLTVLLLILTKEQKFHPLVIVGILLTLFGIIQVQVGNGEFSFNQLIQNISLNPISYALAFMGAFIWAAYCTLTKKIGDGQNVIALFFCLTAVALWLKYVWMGDFQVPELHLQSFFYLAISAAAFGLGYAAWNIGILHGNIHLLTAASYFTPIISSFIAMQLLDLELSWAFWQGAALVTLGSFLCWWSTRTAS</sequence>